<evidence type="ECO:0008006" key="3">
    <source>
        <dbReference type="Google" id="ProtNLM"/>
    </source>
</evidence>
<organism evidence="1 2">
    <name type="scientific">Haloferax larsenii</name>
    <dbReference type="NCBI Taxonomy" id="302484"/>
    <lineage>
        <taxon>Archaea</taxon>
        <taxon>Methanobacteriati</taxon>
        <taxon>Methanobacteriota</taxon>
        <taxon>Stenosarchaea group</taxon>
        <taxon>Halobacteria</taxon>
        <taxon>Halobacteriales</taxon>
        <taxon>Haloferacaceae</taxon>
        <taxon>Haloferax</taxon>
    </lineage>
</organism>
<protein>
    <recommendedName>
        <fullName evidence="3">Fido domain-containing protein</fullName>
    </recommendedName>
</protein>
<evidence type="ECO:0000313" key="2">
    <source>
        <dbReference type="Proteomes" id="UP000183894"/>
    </source>
</evidence>
<dbReference type="OrthoDB" id="270826at2157"/>
<accession>A0A1H7T8Z1</accession>
<sequence>MGGGTLRITDLSALRPENFKLRNTKFLMDDSLHYDVQTHESRQQLRHSIWVVRNGDIRRVLEDFPRDEPVHDQCASWMHAVVGKHFFPDANHRTAIALLRQLLVENGINPGQWSPERTRQARDESHRVRREIEPIRLDTLYVRDELWDVWKRYFEDVFEPEPLEKS</sequence>
<gene>
    <name evidence="1" type="ORF">SAMN04488691_108106</name>
</gene>
<dbReference type="Proteomes" id="UP000183894">
    <property type="component" value="Unassembled WGS sequence"/>
</dbReference>
<proteinExistence type="predicted"/>
<evidence type="ECO:0000313" key="1">
    <source>
        <dbReference type="EMBL" id="SEL80834.1"/>
    </source>
</evidence>
<dbReference type="EMBL" id="FOAD01000008">
    <property type="protein sequence ID" value="SEL80834.1"/>
    <property type="molecule type" value="Genomic_DNA"/>
</dbReference>
<reference evidence="1 2" key="1">
    <citation type="submission" date="2016-10" db="EMBL/GenBank/DDBJ databases">
        <authorList>
            <person name="de Groot N.N."/>
        </authorList>
    </citation>
    <scope>NUCLEOTIDE SEQUENCE [LARGE SCALE GENOMIC DNA]</scope>
    <source>
        <strain evidence="1 2">CDM_5</strain>
    </source>
</reference>
<dbReference type="AlphaFoldDB" id="A0A1H7T8Z1"/>
<name>A0A1H7T8Z1_HALLR</name>